<feature type="transmembrane region" description="Helical" evidence="7">
    <location>
        <begin position="174"/>
        <end position="193"/>
    </location>
</feature>
<dbReference type="InterPro" id="IPR018076">
    <property type="entry name" value="T2SS_GspF_dom"/>
</dbReference>
<keyword evidence="5 7" id="KW-1133">Transmembrane helix</keyword>
<feature type="transmembrane region" description="Helical" evidence="7">
    <location>
        <begin position="319"/>
        <end position="345"/>
    </location>
</feature>
<dbReference type="InterPro" id="IPR042094">
    <property type="entry name" value="T2SS_GspF_sf"/>
</dbReference>
<dbReference type="PANTHER" id="PTHR30012">
    <property type="entry name" value="GENERAL SECRETION PATHWAY PROTEIN"/>
    <property type="match status" value="1"/>
</dbReference>
<evidence type="ECO:0000259" key="8">
    <source>
        <dbReference type="Pfam" id="PF00482"/>
    </source>
</evidence>
<dbReference type="PANTHER" id="PTHR30012:SF0">
    <property type="entry name" value="TYPE II SECRETION SYSTEM PROTEIN F-RELATED"/>
    <property type="match status" value="1"/>
</dbReference>
<dbReference type="PRINTS" id="PR00812">
    <property type="entry name" value="BCTERIALGSPF"/>
</dbReference>
<evidence type="ECO:0000256" key="5">
    <source>
        <dbReference type="ARBA" id="ARBA00022989"/>
    </source>
</evidence>
<evidence type="ECO:0000256" key="7">
    <source>
        <dbReference type="SAM" id="Phobius"/>
    </source>
</evidence>
<dbReference type="Proteomes" id="UP000053370">
    <property type="component" value="Unassembled WGS sequence"/>
</dbReference>
<feature type="transmembrane region" description="Helical" evidence="7">
    <location>
        <begin position="121"/>
        <end position="147"/>
    </location>
</feature>
<evidence type="ECO:0000313" key="10">
    <source>
        <dbReference type="Proteomes" id="UP000053370"/>
    </source>
</evidence>
<proteinExistence type="inferred from homology"/>
<dbReference type="AlphaFoldDB" id="A0A0S7BIN1"/>
<keyword evidence="10" id="KW-1185">Reference proteome</keyword>
<evidence type="ECO:0000313" key="9">
    <source>
        <dbReference type="EMBL" id="GAP40218.1"/>
    </source>
</evidence>
<reference evidence="9" key="1">
    <citation type="journal article" date="2015" name="Genome Announc.">
        <title>Draft Genome Sequence of Anaerolineae Strain TC1, a Novel Isolate from a Methanogenic Wastewater Treatment System.</title>
        <authorList>
            <person name="Matsuura N."/>
            <person name="Tourlousse D.M."/>
            <person name="Sun L."/>
            <person name="Toyonaga M."/>
            <person name="Kuroda K."/>
            <person name="Ohashi A."/>
            <person name="Cruz R."/>
            <person name="Yamaguchi T."/>
            <person name="Sekiguchi Y."/>
        </authorList>
    </citation>
    <scope>NUCLEOTIDE SEQUENCE [LARGE SCALE GENOMIC DNA]</scope>
    <source>
        <strain evidence="9">TC1</strain>
    </source>
</reference>
<dbReference type="Pfam" id="PF00482">
    <property type="entry name" value="T2SSF"/>
    <property type="match status" value="2"/>
</dbReference>
<keyword evidence="4 7" id="KW-0812">Transmembrane</keyword>
<accession>A0A0S7BIN1</accession>
<dbReference type="Gene3D" id="1.20.81.30">
    <property type="entry name" value="Type II secretion system (T2SS), domain F"/>
    <property type="match status" value="2"/>
</dbReference>
<evidence type="ECO:0000256" key="6">
    <source>
        <dbReference type="ARBA" id="ARBA00023136"/>
    </source>
</evidence>
<gene>
    <name evidence="9" type="ORF">ATC1_13185</name>
</gene>
<dbReference type="GO" id="GO:0005886">
    <property type="term" value="C:plasma membrane"/>
    <property type="evidence" value="ECO:0007669"/>
    <property type="project" value="UniProtKB-SubCell"/>
</dbReference>
<comment type="similarity">
    <text evidence="2">Belongs to the GSP F family.</text>
</comment>
<dbReference type="STRING" id="1678840.ATC1_13185"/>
<evidence type="ECO:0000256" key="3">
    <source>
        <dbReference type="ARBA" id="ARBA00022475"/>
    </source>
</evidence>
<dbReference type="InterPro" id="IPR003004">
    <property type="entry name" value="GspF/PilC"/>
</dbReference>
<evidence type="ECO:0000256" key="1">
    <source>
        <dbReference type="ARBA" id="ARBA00004651"/>
    </source>
</evidence>
<keyword evidence="6 7" id="KW-0472">Membrane</keyword>
<name>A0A0S7BIN1_9CHLR</name>
<feature type="domain" description="Type II secretion system protein GspF" evidence="8">
    <location>
        <begin position="215"/>
        <end position="337"/>
    </location>
</feature>
<protein>
    <submittedName>
        <fullName evidence="9">Type II secretory pathway, component PulF</fullName>
    </submittedName>
</protein>
<dbReference type="OrthoDB" id="9805682at2"/>
<keyword evidence="3" id="KW-1003">Cell membrane</keyword>
<evidence type="ECO:0000256" key="4">
    <source>
        <dbReference type="ARBA" id="ARBA00022692"/>
    </source>
</evidence>
<feature type="domain" description="Type II secretion system protein GspF" evidence="8">
    <location>
        <begin position="22"/>
        <end position="144"/>
    </location>
</feature>
<evidence type="ECO:0000256" key="2">
    <source>
        <dbReference type="ARBA" id="ARBA00005745"/>
    </source>
</evidence>
<organism evidence="9">
    <name type="scientific">Flexilinea flocculi</name>
    <dbReference type="NCBI Taxonomy" id="1678840"/>
    <lineage>
        <taxon>Bacteria</taxon>
        <taxon>Bacillati</taxon>
        <taxon>Chloroflexota</taxon>
        <taxon>Anaerolineae</taxon>
        <taxon>Anaerolineales</taxon>
        <taxon>Anaerolineaceae</taxon>
        <taxon>Flexilinea</taxon>
    </lineage>
</organism>
<dbReference type="EMBL" id="DF968181">
    <property type="protein sequence ID" value="GAP40218.1"/>
    <property type="molecule type" value="Genomic_DNA"/>
</dbReference>
<sequence>MPEELREESMQETLANSYLSSFCLEVSLILKAGIIISEGISMLAADEKYPPVKSSLLKISADMESGNSITASMRSSNLFPKYMLDMVAIGEKTGQLEKVFKSLSEYYNRQVQITQMIRDAVLYPLILLLMMLFVIILLVTQVFPIFADVYAQIGTVLPPTAVMLMNVGSWLKEYWPFVLGGLAVLVAVSLFLLRKLGWRLFSTGKLGRKIAQARFSSAMALAMNSGLNDDEALQMAEKLIGNKNSSQKITECRQKIQNGKKFTDAIMETGILTPLFSRMLSIGFKTGVADNVMSEIANRSEDMVNSEINALINKVEPTLVIIMSVLVGMILITVMLPLTGIMSTIG</sequence>
<comment type="subcellular location">
    <subcellularLocation>
        <location evidence="1">Cell membrane</location>
        <topology evidence="1">Multi-pass membrane protein</topology>
    </subcellularLocation>
</comment>